<organism evidence="5 6">
    <name type="scientific">Rhizophagus irregularis</name>
    <dbReference type="NCBI Taxonomy" id="588596"/>
    <lineage>
        <taxon>Eukaryota</taxon>
        <taxon>Fungi</taxon>
        <taxon>Fungi incertae sedis</taxon>
        <taxon>Mucoromycota</taxon>
        <taxon>Glomeromycotina</taxon>
        <taxon>Glomeromycetes</taxon>
        <taxon>Glomerales</taxon>
        <taxon>Glomeraceae</taxon>
        <taxon>Rhizophagus</taxon>
    </lineage>
</organism>
<gene>
    <name evidence="5" type="ORF">RhiirA4_546131</name>
</gene>
<dbReference type="GO" id="GO:0008270">
    <property type="term" value="F:zinc ion binding"/>
    <property type="evidence" value="ECO:0007669"/>
    <property type="project" value="UniProtKB-KW"/>
</dbReference>
<keyword evidence="1" id="KW-0479">Metal-binding</keyword>
<keyword evidence="2" id="KW-0863">Zinc-finger</keyword>
<evidence type="ECO:0000256" key="2">
    <source>
        <dbReference type="ARBA" id="ARBA00022771"/>
    </source>
</evidence>
<evidence type="ECO:0000256" key="1">
    <source>
        <dbReference type="ARBA" id="ARBA00022723"/>
    </source>
</evidence>
<feature type="domain" description="BED-type" evidence="4">
    <location>
        <begin position="21"/>
        <end position="62"/>
    </location>
</feature>
<dbReference type="Proteomes" id="UP000234323">
    <property type="component" value="Unassembled WGS sequence"/>
</dbReference>
<dbReference type="VEuPathDB" id="FungiDB:RhiirFUN_009662"/>
<dbReference type="GO" id="GO:0003677">
    <property type="term" value="F:DNA binding"/>
    <property type="evidence" value="ECO:0007669"/>
    <property type="project" value="InterPro"/>
</dbReference>
<dbReference type="VEuPathDB" id="FungiDB:RhiirA1_532542"/>
<dbReference type="AlphaFoldDB" id="A0A2I1GVR2"/>
<reference evidence="5 6" key="1">
    <citation type="submission" date="2015-10" db="EMBL/GenBank/DDBJ databases">
        <title>Genome analyses suggest a sexual origin of heterokaryosis in a supposedly ancient asexual fungus.</title>
        <authorList>
            <person name="Ropars J."/>
            <person name="Sedzielewska K."/>
            <person name="Noel J."/>
            <person name="Charron P."/>
            <person name="Farinelli L."/>
            <person name="Marton T."/>
            <person name="Kruger M."/>
            <person name="Pelin A."/>
            <person name="Brachmann A."/>
            <person name="Corradi N."/>
        </authorList>
    </citation>
    <scope>NUCLEOTIDE SEQUENCE [LARGE SCALE GENOMIC DNA]</scope>
    <source>
        <strain evidence="5 6">A4</strain>
    </source>
</reference>
<accession>A0A2I1GVR2</accession>
<keyword evidence="6" id="KW-1185">Reference proteome</keyword>
<dbReference type="VEuPathDB" id="FungiDB:FUN_007072"/>
<sequence length="256" mass="30206">MANTSIVINEQQIKKSRICHPVWQYLSRNVDNTSIICNLCQQKYSSKTGISTIKGHFMTNHKDEWTMIEQQQTNKSVEPYGNKIDSLRLFVPHKLNKIQLTPSRSRFIVIGTKDSIFNWMEYYETLVCEFSSLQLNRTTIAEGLYPILRFELHDDEGQDNNHYCSVIRKLFLNGTRKYQGSSKMRLEISINNNNTHTSEHAEQLHCKNSTPVMEVNCKSGTRLLHILNKWYDYRILDNNKKLDFERMRKNCDYELR</sequence>
<keyword evidence="3" id="KW-0862">Zinc</keyword>
<evidence type="ECO:0000313" key="5">
    <source>
        <dbReference type="EMBL" id="PKY50730.1"/>
    </source>
</evidence>
<proteinExistence type="predicted"/>
<dbReference type="InterPro" id="IPR003656">
    <property type="entry name" value="Znf_BED"/>
</dbReference>
<dbReference type="EMBL" id="LLXI01000914">
    <property type="protein sequence ID" value="PKY50730.1"/>
    <property type="molecule type" value="Genomic_DNA"/>
</dbReference>
<evidence type="ECO:0000313" key="6">
    <source>
        <dbReference type="Proteomes" id="UP000234323"/>
    </source>
</evidence>
<name>A0A2I1GVR2_9GLOM</name>
<dbReference type="Pfam" id="PF02892">
    <property type="entry name" value="zf-BED"/>
    <property type="match status" value="1"/>
</dbReference>
<protein>
    <recommendedName>
        <fullName evidence="4">BED-type domain-containing protein</fullName>
    </recommendedName>
</protein>
<evidence type="ECO:0000256" key="3">
    <source>
        <dbReference type="ARBA" id="ARBA00022833"/>
    </source>
</evidence>
<evidence type="ECO:0000259" key="4">
    <source>
        <dbReference type="Pfam" id="PF02892"/>
    </source>
</evidence>
<comment type="caution">
    <text evidence="5">The sequence shown here is derived from an EMBL/GenBank/DDBJ whole genome shotgun (WGS) entry which is preliminary data.</text>
</comment>